<reference evidence="1 2" key="2">
    <citation type="journal article" date="2013" name="Plant Cell Physiol.">
        <title>Rice Annotation Project Database (RAP-DB): an integrative and interactive database for rice genomics.</title>
        <authorList>
            <person name="Sakai H."/>
            <person name="Lee S.S."/>
            <person name="Tanaka T."/>
            <person name="Numa H."/>
            <person name="Kim J."/>
            <person name="Kawahara Y."/>
            <person name="Wakimoto H."/>
            <person name="Yang C.C."/>
            <person name="Iwamoto M."/>
            <person name="Abe T."/>
            <person name="Yamada Y."/>
            <person name="Muto A."/>
            <person name="Inokuchi H."/>
            <person name="Ikemura T."/>
            <person name="Matsumoto T."/>
            <person name="Sasaki T."/>
            <person name="Itoh T."/>
        </authorList>
    </citation>
    <scope>NUCLEOTIDE SEQUENCE [LARGE SCALE GENOMIC DNA]</scope>
    <source>
        <strain evidence="2">cv. Nipponbare</strain>
    </source>
</reference>
<dbReference type="PaxDb" id="39947-A0A0P0VH59"/>
<proteinExistence type="predicted"/>
<keyword evidence="2" id="KW-1185">Reference proteome</keyword>
<accession>A0A0P0VH59</accession>
<name>A0A0P0VH59_ORYSJ</name>
<dbReference type="EMBL" id="AP014958">
    <property type="protein sequence ID" value="BAS77919.1"/>
    <property type="molecule type" value="Genomic_DNA"/>
</dbReference>
<dbReference type="Proteomes" id="UP000059680">
    <property type="component" value="Chromosome 2"/>
</dbReference>
<gene>
    <name evidence="1" type="ordered locus">Os02g0252301</name>
    <name evidence="1" type="ORF">OSNPB_020252301</name>
</gene>
<dbReference type="InParanoid" id="A0A0P0VH59"/>
<protein>
    <submittedName>
        <fullName evidence="1">Os02g0252301 protein</fullName>
    </submittedName>
</protein>
<sequence>MKGSRMRWVKAFTPRSPSFLFMVSLRKRIHNTDLAIMPVVAARKAARQACVTRAPILPDLRIHLPQGVCLCGNVRLLYPQGADIPFLAAMSGAARFHEVLLNLLPASAVTKGPPPPLSPLPLWGGLHGGLMLF</sequence>
<reference evidence="1 2" key="3">
    <citation type="journal article" date="2013" name="Rice">
        <title>Improvement of the Oryza sativa Nipponbare reference genome using next generation sequence and optical map data.</title>
        <authorList>
            <person name="Kawahara Y."/>
            <person name="de la Bastide M."/>
            <person name="Hamilton J.P."/>
            <person name="Kanamori H."/>
            <person name="McCombie W.R."/>
            <person name="Ouyang S."/>
            <person name="Schwartz D.C."/>
            <person name="Tanaka T."/>
            <person name="Wu J."/>
            <person name="Zhou S."/>
            <person name="Childs K.L."/>
            <person name="Davidson R.M."/>
            <person name="Lin H."/>
            <person name="Quesada-Ocampo L."/>
            <person name="Vaillancourt B."/>
            <person name="Sakai H."/>
            <person name="Lee S.S."/>
            <person name="Kim J."/>
            <person name="Numa H."/>
            <person name="Itoh T."/>
            <person name="Buell C.R."/>
            <person name="Matsumoto T."/>
        </authorList>
    </citation>
    <scope>NUCLEOTIDE SEQUENCE [LARGE SCALE GENOMIC DNA]</scope>
    <source>
        <strain evidence="2">cv. Nipponbare</strain>
    </source>
</reference>
<organism evidence="1 2">
    <name type="scientific">Oryza sativa subsp. japonica</name>
    <name type="common">Rice</name>
    <dbReference type="NCBI Taxonomy" id="39947"/>
    <lineage>
        <taxon>Eukaryota</taxon>
        <taxon>Viridiplantae</taxon>
        <taxon>Streptophyta</taxon>
        <taxon>Embryophyta</taxon>
        <taxon>Tracheophyta</taxon>
        <taxon>Spermatophyta</taxon>
        <taxon>Magnoliopsida</taxon>
        <taxon>Liliopsida</taxon>
        <taxon>Poales</taxon>
        <taxon>Poaceae</taxon>
        <taxon>BOP clade</taxon>
        <taxon>Oryzoideae</taxon>
        <taxon>Oryzeae</taxon>
        <taxon>Oryzinae</taxon>
        <taxon>Oryza</taxon>
        <taxon>Oryza sativa</taxon>
    </lineage>
</organism>
<reference evidence="2" key="1">
    <citation type="journal article" date="2005" name="Nature">
        <title>The map-based sequence of the rice genome.</title>
        <authorList>
            <consortium name="International rice genome sequencing project (IRGSP)"/>
            <person name="Matsumoto T."/>
            <person name="Wu J."/>
            <person name="Kanamori H."/>
            <person name="Katayose Y."/>
            <person name="Fujisawa M."/>
            <person name="Namiki N."/>
            <person name="Mizuno H."/>
            <person name="Yamamoto K."/>
            <person name="Antonio B.A."/>
            <person name="Baba T."/>
            <person name="Sakata K."/>
            <person name="Nagamura Y."/>
            <person name="Aoki H."/>
            <person name="Arikawa K."/>
            <person name="Arita K."/>
            <person name="Bito T."/>
            <person name="Chiden Y."/>
            <person name="Fujitsuka N."/>
            <person name="Fukunaka R."/>
            <person name="Hamada M."/>
            <person name="Harada C."/>
            <person name="Hayashi A."/>
            <person name="Hijishita S."/>
            <person name="Honda M."/>
            <person name="Hosokawa S."/>
            <person name="Ichikawa Y."/>
            <person name="Idonuma A."/>
            <person name="Iijima M."/>
            <person name="Ikeda M."/>
            <person name="Ikeno M."/>
            <person name="Ito K."/>
            <person name="Ito S."/>
            <person name="Ito T."/>
            <person name="Ito Y."/>
            <person name="Ito Y."/>
            <person name="Iwabuchi A."/>
            <person name="Kamiya K."/>
            <person name="Karasawa W."/>
            <person name="Kurita K."/>
            <person name="Katagiri S."/>
            <person name="Kikuta A."/>
            <person name="Kobayashi H."/>
            <person name="Kobayashi N."/>
            <person name="Machita K."/>
            <person name="Maehara T."/>
            <person name="Masukawa M."/>
            <person name="Mizubayashi T."/>
            <person name="Mukai Y."/>
            <person name="Nagasaki H."/>
            <person name="Nagata Y."/>
            <person name="Naito S."/>
            <person name="Nakashima M."/>
            <person name="Nakama Y."/>
            <person name="Nakamichi Y."/>
            <person name="Nakamura M."/>
            <person name="Meguro A."/>
            <person name="Negishi M."/>
            <person name="Ohta I."/>
            <person name="Ohta T."/>
            <person name="Okamoto M."/>
            <person name="Ono N."/>
            <person name="Saji S."/>
            <person name="Sakaguchi M."/>
            <person name="Sakai K."/>
            <person name="Shibata M."/>
            <person name="Shimokawa T."/>
            <person name="Song J."/>
            <person name="Takazaki Y."/>
            <person name="Terasawa K."/>
            <person name="Tsugane M."/>
            <person name="Tsuji K."/>
            <person name="Ueda S."/>
            <person name="Waki K."/>
            <person name="Yamagata H."/>
            <person name="Yamamoto M."/>
            <person name="Yamamoto S."/>
            <person name="Yamane H."/>
            <person name="Yoshiki S."/>
            <person name="Yoshihara R."/>
            <person name="Yukawa K."/>
            <person name="Zhong H."/>
            <person name="Yano M."/>
            <person name="Yuan Q."/>
            <person name="Ouyang S."/>
            <person name="Liu J."/>
            <person name="Jones K.M."/>
            <person name="Gansberger K."/>
            <person name="Moffat K."/>
            <person name="Hill J."/>
            <person name="Bera J."/>
            <person name="Fadrosh D."/>
            <person name="Jin S."/>
            <person name="Johri S."/>
            <person name="Kim M."/>
            <person name="Overton L."/>
            <person name="Reardon M."/>
            <person name="Tsitrin T."/>
            <person name="Vuong H."/>
            <person name="Weaver B."/>
            <person name="Ciecko A."/>
            <person name="Tallon L."/>
            <person name="Jackson J."/>
            <person name="Pai G."/>
            <person name="Aken S.V."/>
            <person name="Utterback T."/>
            <person name="Reidmuller S."/>
            <person name="Feldblyum T."/>
            <person name="Hsiao J."/>
            <person name="Zismann V."/>
            <person name="Iobst S."/>
            <person name="de Vazeille A.R."/>
            <person name="Buell C.R."/>
            <person name="Ying K."/>
            <person name="Li Y."/>
            <person name="Lu T."/>
            <person name="Huang Y."/>
            <person name="Zhao Q."/>
            <person name="Feng Q."/>
            <person name="Zhang L."/>
            <person name="Zhu J."/>
            <person name="Weng Q."/>
            <person name="Mu J."/>
            <person name="Lu Y."/>
            <person name="Fan D."/>
            <person name="Liu Y."/>
            <person name="Guan J."/>
            <person name="Zhang Y."/>
            <person name="Yu S."/>
            <person name="Liu X."/>
            <person name="Zhang Y."/>
            <person name="Hong G."/>
            <person name="Han B."/>
            <person name="Choisne N."/>
            <person name="Demange N."/>
            <person name="Orjeda G."/>
            <person name="Samain S."/>
            <person name="Cattolico L."/>
            <person name="Pelletier E."/>
            <person name="Couloux A."/>
            <person name="Segurens B."/>
            <person name="Wincker P."/>
            <person name="D'Hont A."/>
            <person name="Scarpelli C."/>
            <person name="Weissenbach J."/>
            <person name="Salanoubat M."/>
            <person name="Quetier F."/>
            <person name="Yu Y."/>
            <person name="Kim H.R."/>
            <person name="Rambo T."/>
            <person name="Currie J."/>
            <person name="Collura K."/>
            <person name="Luo M."/>
            <person name="Yang T."/>
            <person name="Ammiraju J.S.S."/>
            <person name="Engler F."/>
            <person name="Soderlund C."/>
            <person name="Wing R.A."/>
            <person name="Palmer L.E."/>
            <person name="de la Bastide M."/>
            <person name="Spiegel L."/>
            <person name="Nascimento L."/>
            <person name="Zutavern T."/>
            <person name="O'Shaughnessy A."/>
            <person name="Dike S."/>
            <person name="Dedhia N."/>
            <person name="Preston R."/>
            <person name="Balija V."/>
            <person name="McCombie W.R."/>
            <person name="Chow T."/>
            <person name="Chen H."/>
            <person name="Chung M."/>
            <person name="Chen C."/>
            <person name="Shaw J."/>
            <person name="Wu H."/>
            <person name="Hsiao K."/>
            <person name="Chao Y."/>
            <person name="Chu M."/>
            <person name="Cheng C."/>
            <person name="Hour A."/>
            <person name="Lee P."/>
            <person name="Lin S."/>
            <person name="Lin Y."/>
            <person name="Liou J."/>
            <person name="Liu S."/>
            <person name="Hsing Y."/>
            <person name="Raghuvanshi S."/>
            <person name="Mohanty A."/>
            <person name="Bharti A.K."/>
            <person name="Gaur A."/>
            <person name="Gupta V."/>
            <person name="Kumar D."/>
            <person name="Ravi V."/>
            <person name="Vij S."/>
            <person name="Kapur A."/>
            <person name="Khurana P."/>
            <person name="Khurana P."/>
            <person name="Khurana J.P."/>
            <person name="Tyagi A.K."/>
            <person name="Gaikwad K."/>
            <person name="Singh A."/>
            <person name="Dalal V."/>
            <person name="Srivastava S."/>
            <person name="Dixit A."/>
            <person name="Pal A.K."/>
            <person name="Ghazi I.A."/>
            <person name="Yadav M."/>
            <person name="Pandit A."/>
            <person name="Bhargava A."/>
            <person name="Sureshbabu K."/>
            <person name="Batra K."/>
            <person name="Sharma T.R."/>
            <person name="Mohapatra T."/>
            <person name="Singh N.K."/>
            <person name="Messing J."/>
            <person name="Nelson A.B."/>
            <person name="Fuks G."/>
            <person name="Kavchok S."/>
            <person name="Keizer G."/>
            <person name="Linton E."/>
            <person name="Llaca V."/>
            <person name="Song R."/>
            <person name="Tanyolac B."/>
            <person name="Young S."/>
            <person name="Ho-Il K."/>
            <person name="Hahn J.H."/>
            <person name="Sangsakoo G."/>
            <person name="Vanavichit A."/>
            <person name="de Mattos Luiz.A.T."/>
            <person name="Zimmer P.D."/>
            <person name="Malone G."/>
            <person name="Dellagostin O."/>
            <person name="de Oliveira A.C."/>
            <person name="Bevan M."/>
            <person name="Bancroft I."/>
            <person name="Minx P."/>
            <person name="Cordum H."/>
            <person name="Wilson R."/>
            <person name="Cheng Z."/>
            <person name="Jin W."/>
            <person name="Jiang J."/>
            <person name="Leong S.A."/>
            <person name="Iwama H."/>
            <person name="Gojobori T."/>
            <person name="Itoh T."/>
            <person name="Niimura Y."/>
            <person name="Fujii Y."/>
            <person name="Habara T."/>
            <person name="Sakai H."/>
            <person name="Sato Y."/>
            <person name="Wilson G."/>
            <person name="Kumar K."/>
            <person name="McCouch S."/>
            <person name="Juretic N."/>
            <person name="Hoen D."/>
            <person name="Wright S."/>
            <person name="Bruskiewich R."/>
            <person name="Bureau T."/>
            <person name="Miyao A."/>
            <person name="Hirochika H."/>
            <person name="Nishikawa T."/>
            <person name="Kadowaki K."/>
            <person name="Sugiura M."/>
            <person name="Burr B."/>
            <person name="Sasaki T."/>
        </authorList>
    </citation>
    <scope>NUCLEOTIDE SEQUENCE [LARGE SCALE GENOMIC DNA]</scope>
    <source>
        <strain evidence="2">cv. Nipponbare</strain>
    </source>
</reference>
<evidence type="ECO:0000313" key="2">
    <source>
        <dbReference type="Proteomes" id="UP000059680"/>
    </source>
</evidence>
<evidence type="ECO:0000313" key="1">
    <source>
        <dbReference type="EMBL" id="BAS77919.1"/>
    </source>
</evidence>
<dbReference type="AlphaFoldDB" id="A0A0P0VH59"/>